<sequence>MNSTRPSSVNDPPSTRFGTGQSRPTSTSRPWTAQSRPGTARPQTAASTMHEASYIVALIESRGIAHEVGMAALDKETGRVMLIQLADCPTYVKTLHQMHVHTPSMVLVPDTFLSSTTTSLTLSASAKRGSSASLSVQFIREEFPYVPIEPVPRKYWNDSAGYQFITQFCVEDDERAATLVSVTDKYYALSAACALFKFVETRLNTRFSACSLRIRYIPVEGTMMIDPESVRNLELINNQTRKKSAHSLFGVLNHTHTAMATRLLRTNILAPLTGKCSPYAVEELIQSEDKFTEIKDALKALNKMDFDKLISSLGFTEVRPTTTAKGAFSRVSQMLSLRTAVRSLPLLQTALSGCQSQLMEIIHEILSDERLAKIEELIAENLNDEAVLVKGGIGAVNARVYAVKANRNRLLDVARETYKENVGDIYQLSIALGEEHSLPLTLVYQEKGFVFAIKKDELEGELPMGFINVSVQRGRWLFSSMDLKKMNARMKDSLEETLVLSDKIIQDLVGEIIAFSGILYSASEAVATIDLLWSFAHVSIMRNYVRPEFTDTLAIKSGRHPVLETAQSAGTLVSNDIYCSDAARFHIVQGPKRPYSSTACQVLVLYSSNRLILVAPPGKSTYLRQTGLLTIMAMVGCFVPAEYASFRLHDSLLTRLSNDDDMEKSLSTFANEMTSSAMILGIATPKTLVLIDELGRGTSPVEGLGIAHAIAEELIRLKPFSRVIDHSVSTACCSEFASVCSGGSQIPFDRTRSFMDSTVQRSRPSASNFGMIFQYKILDGVPENIGHYGLELAKLADLPDDMIAEANRVSEIITEKNARCEEESRINILTIRRRALLKLHAQLNQALDHSSLPEEELVAYLERLQREFMKTLKDTL</sequence>
<dbReference type="InterPro" id="IPR007860">
    <property type="entry name" value="DNA_mmatch_repair_MutS_con_dom"/>
</dbReference>
<keyword evidence="9" id="KW-1185">Reference proteome</keyword>
<dbReference type="InterPro" id="IPR011184">
    <property type="entry name" value="DNA_mismatch_repair_Msh2"/>
</dbReference>
<dbReference type="GO" id="GO:0006298">
    <property type="term" value="P:mismatch repair"/>
    <property type="evidence" value="ECO:0007669"/>
    <property type="project" value="InterPro"/>
</dbReference>
<dbReference type="Gene3D" id="1.10.1420.10">
    <property type="match status" value="2"/>
</dbReference>
<dbReference type="InterPro" id="IPR007696">
    <property type="entry name" value="DNA_mismatch_repair_MutS_core"/>
</dbReference>
<reference evidence="8 9" key="1">
    <citation type="submission" date="2016-03" db="EMBL/GenBank/DDBJ databases">
        <title>Comparative genomics of the ectomycorrhizal sister species Rhizopogon vinicolor and Rhizopogon vesiculosus (Basidiomycota: Boletales) reveals a divergence of the mating type B locus.</title>
        <authorList>
            <person name="Mujic A.B."/>
            <person name="Kuo A."/>
            <person name="Tritt A."/>
            <person name="Lipzen A."/>
            <person name="Chen C."/>
            <person name="Johnson J."/>
            <person name="Sharma A."/>
            <person name="Barry K."/>
            <person name="Grigoriev I.V."/>
            <person name="Spatafora J.W."/>
        </authorList>
    </citation>
    <scope>NUCLEOTIDE SEQUENCE [LARGE SCALE GENOMIC DNA]</scope>
    <source>
        <strain evidence="8 9">AM-OR11-056</strain>
    </source>
</reference>
<protein>
    <recommendedName>
        <fullName evidence="7">DNA mismatch repair proteins mutS family domain-containing protein</fullName>
    </recommendedName>
</protein>
<evidence type="ECO:0000256" key="4">
    <source>
        <dbReference type="ARBA" id="ARBA00023125"/>
    </source>
</evidence>
<dbReference type="GO" id="GO:0005524">
    <property type="term" value="F:ATP binding"/>
    <property type="evidence" value="ECO:0007669"/>
    <property type="project" value="UniProtKB-KW"/>
</dbReference>
<name>A0A1J8Q0H2_9AGAM</name>
<evidence type="ECO:0000256" key="1">
    <source>
        <dbReference type="ARBA" id="ARBA00006271"/>
    </source>
</evidence>
<keyword evidence="3" id="KW-0067">ATP-binding</keyword>
<dbReference type="InterPro" id="IPR036678">
    <property type="entry name" value="MutS_con_dom_sf"/>
</dbReference>
<dbReference type="Gene3D" id="3.30.420.110">
    <property type="entry name" value="MutS, connector domain"/>
    <property type="match status" value="1"/>
</dbReference>
<dbReference type="Pfam" id="PF05188">
    <property type="entry name" value="MutS_II"/>
    <property type="match status" value="1"/>
</dbReference>
<dbReference type="InterPro" id="IPR000432">
    <property type="entry name" value="DNA_mismatch_repair_MutS_C"/>
</dbReference>
<dbReference type="EMBL" id="LVVM01004145">
    <property type="protein sequence ID" value="OJA13483.1"/>
    <property type="molecule type" value="Genomic_DNA"/>
</dbReference>
<dbReference type="PANTHER" id="PTHR11361:SF21">
    <property type="entry name" value="MUTS PROTEIN HOMOLOG 4"/>
    <property type="match status" value="1"/>
</dbReference>
<dbReference type="GO" id="GO:0005634">
    <property type="term" value="C:nucleus"/>
    <property type="evidence" value="ECO:0007669"/>
    <property type="project" value="TreeGrafter"/>
</dbReference>
<evidence type="ECO:0000259" key="7">
    <source>
        <dbReference type="PROSITE" id="PS00486"/>
    </source>
</evidence>
<dbReference type="PROSITE" id="PS00486">
    <property type="entry name" value="DNA_MISMATCH_REPAIR_2"/>
    <property type="match status" value="1"/>
</dbReference>
<feature type="domain" description="DNA mismatch repair proteins mutS family" evidence="7">
    <location>
        <begin position="687"/>
        <end position="703"/>
    </location>
</feature>
<dbReference type="Pfam" id="PF05192">
    <property type="entry name" value="MutS_III"/>
    <property type="match status" value="1"/>
</dbReference>
<feature type="region of interest" description="Disordered" evidence="6">
    <location>
        <begin position="1"/>
        <end position="47"/>
    </location>
</feature>
<keyword evidence="4" id="KW-0238">DNA-binding</keyword>
<dbReference type="GO" id="GO:0007131">
    <property type="term" value="P:reciprocal meiotic recombination"/>
    <property type="evidence" value="ECO:0007669"/>
    <property type="project" value="TreeGrafter"/>
</dbReference>
<accession>A0A1J8Q0H2</accession>
<dbReference type="InterPro" id="IPR036187">
    <property type="entry name" value="DNA_mismatch_repair_MutS_sf"/>
</dbReference>
<evidence type="ECO:0000256" key="5">
    <source>
        <dbReference type="ARBA" id="ARBA00023254"/>
    </source>
</evidence>
<evidence type="ECO:0000256" key="6">
    <source>
        <dbReference type="SAM" id="MobiDB-lite"/>
    </source>
</evidence>
<dbReference type="InterPro" id="IPR007861">
    <property type="entry name" value="DNA_mismatch_repair_MutS_clamp"/>
</dbReference>
<dbReference type="InterPro" id="IPR045076">
    <property type="entry name" value="MutS"/>
</dbReference>
<dbReference type="GO" id="GO:0140664">
    <property type="term" value="F:ATP-dependent DNA damage sensor activity"/>
    <property type="evidence" value="ECO:0007669"/>
    <property type="project" value="InterPro"/>
</dbReference>
<evidence type="ECO:0000256" key="3">
    <source>
        <dbReference type="ARBA" id="ARBA00022840"/>
    </source>
</evidence>
<organism evidence="8 9">
    <name type="scientific">Rhizopogon vesiculosus</name>
    <dbReference type="NCBI Taxonomy" id="180088"/>
    <lineage>
        <taxon>Eukaryota</taxon>
        <taxon>Fungi</taxon>
        <taxon>Dikarya</taxon>
        <taxon>Basidiomycota</taxon>
        <taxon>Agaricomycotina</taxon>
        <taxon>Agaricomycetes</taxon>
        <taxon>Agaricomycetidae</taxon>
        <taxon>Boletales</taxon>
        <taxon>Suillineae</taxon>
        <taxon>Rhizopogonaceae</taxon>
        <taxon>Rhizopogon</taxon>
    </lineage>
</organism>
<dbReference type="SMART" id="SM00533">
    <property type="entry name" value="MUTSd"/>
    <property type="match status" value="1"/>
</dbReference>
<keyword evidence="2" id="KW-0547">Nucleotide-binding</keyword>
<dbReference type="PANTHER" id="PTHR11361">
    <property type="entry name" value="DNA MISMATCH REPAIR PROTEIN MUTS FAMILY MEMBER"/>
    <property type="match status" value="1"/>
</dbReference>
<dbReference type="STRING" id="180088.A0A1J8Q0H2"/>
<dbReference type="InterPro" id="IPR027417">
    <property type="entry name" value="P-loop_NTPase"/>
</dbReference>
<dbReference type="SMART" id="SM00534">
    <property type="entry name" value="MUTSac"/>
    <property type="match status" value="1"/>
</dbReference>
<dbReference type="SUPFAM" id="SSF48334">
    <property type="entry name" value="DNA repair protein MutS, domain III"/>
    <property type="match status" value="1"/>
</dbReference>
<dbReference type="PIRSF" id="PIRSF005813">
    <property type="entry name" value="MSH2"/>
    <property type="match status" value="1"/>
</dbReference>
<dbReference type="Pfam" id="PF00488">
    <property type="entry name" value="MutS_V"/>
    <property type="match status" value="1"/>
</dbReference>
<dbReference type="SUPFAM" id="SSF52540">
    <property type="entry name" value="P-loop containing nucleoside triphosphate hydrolases"/>
    <property type="match status" value="1"/>
</dbReference>
<proteinExistence type="inferred from homology"/>
<gene>
    <name evidence="8" type="ORF">AZE42_04411</name>
</gene>
<dbReference type="AlphaFoldDB" id="A0A1J8Q0H2"/>
<evidence type="ECO:0000256" key="2">
    <source>
        <dbReference type="ARBA" id="ARBA00022741"/>
    </source>
</evidence>
<dbReference type="SUPFAM" id="SSF53150">
    <property type="entry name" value="DNA repair protein MutS, domain II"/>
    <property type="match status" value="1"/>
</dbReference>
<dbReference type="GO" id="GO:0030983">
    <property type="term" value="F:mismatched DNA binding"/>
    <property type="evidence" value="ECO:0007669"/>
    <property type="project" value="InterPro"/>
</dbReference>
<evidence type="ECO:0000313" key="8">
    <source>
        <dbReference type="EMBL" id="OJA13483.1"/>
    </source>
</evidence>
<dbReference type="Pfam" id="PF05190">
    <property type="entry name" value="MutS_IV"/>
    <property type="match status" value="1"/>
</dbReference>
<dbReference type="Proteomes" id="UP000183567">
    <property type="component" value="Unassembled WGS sequence"/>
</dbReference>
<comment type="caution">
    <text evidence="8">The sequence shown here is derived from an EMBL/GenBank/DDBJ whole genome shotgun (WGS) entry which is preliminary data.</text>
</comment>
<dbReference type="OrthoDB" id="276261at2759"/>
<keyword evidence="5" id="KW-0469">Meiosis</keyword>
<comment type="similarity">
    <text evidence="1">Belongs to the DNA mismatch repair MutS family.</text>
</comment>
<evidence type="ECO:0000313" key="9">
    <source>
        <dbReference type="Proteomes" id="UP000183567"/>
    </source>
</evidence>
<dbReference type="Gene3D" id="3.40.50.300">
    <property type="entry name" value="P-loop containing nucleotide triphosphate hydrolases"/>
    <property type="match status" value="1"/>
</dbReference>